<dbReference type="AlphaFoldDB" id="A0AAD5MZ93"/>
<proteinExistence type="predicted"/>
<keyword evidence="2" id="KW-1185">Reference proteome</keyword>
<reference evidence="1" key="1">
    <citation type="submission" date="2021-06" db="EMBL/GenBank/DDBJ databases">
        <title>Parelaphostrongylus tenuis whole genome reference sequence.</title>
        <authorList>
            <person name="Garwood T.J."/>
            <person name="Larsen P.A."/>
            <person name="Fountain-Jones N.M."/>
            <person name="Garbe J.R."/>
            <person name="Macchietto M.G."/>
            <person name="Kania S.A."/>
            <person name="Gerhold R.W."/>
            <person name="Richards J.E."/>
            <person name="Wolf T.M."/>
        </authorList>
    </citation>
    <scope>NUCLEOTIDE SEQUENCE</scope>
    <source>
        <strain evidence="1">MNPRO001-30</strain>
        <tissue evidence="1">Meninges</tissue>
    </source>
</reference>
<protein>
    <submittedName>
        <fullName evidence="1">Uncharacterized protein</fullName>
    </submittedName>
</protein>
<dbReference type="Proteomes" id="UP001196413">
    <property type="component" value="Unassembled WGS sequence"/>
</dbReference>
<dbReference type="EMBL" id="JAHQIW010002840">
    <property type="protein sequence ID" value="KAJ1356539.1"/>
    <property type="molecule type" value="Genomic_DNA"/>
</dbReference>
<organism evidence="1 2">
    <name type="scientific">Parelaphostrongylus tenuis</name>
    <name type="common">Meningeal worm</name>
    <dbReference type="NCBI Taxonomy" id="148309"/>
    <lineage>
        <taxon>Eukaryota</taxon>
        <taxon>Metazoa</taxon>
        <taxon>Ecdysozoa</taxon>
        <taxon>Nematoda</taxon>
        <taxon>Chromadorea</taxon>
        <taxon>Rhabditida</taxon>
        <taxon>Rhabditina</taxon>
        <taxon>Rhabditomorpha</taxon>
        <taxon>Strongyloidea</taxon>
        <taxon>Metastrongylidae</taxon>
        <taxon>Parelaphostrongylus</taxon>
    </lineage>
</organism>
<evidence type="ECO:0000313" key="2">
    <source>
        <dbReference type="Proteomes" id="UP001196413"/>
    </source>
</evidence>
<comment type="caution">
    <text evidence="1">The sequence shown here is derived from an EMBL/GenBank/DDBJ whole genome shotgun (WGS) entry which is preliminary data.</text>
</comment>
<sequence length="77" mass="8572">MQNATVVEVRKIEDSQLRAESSTSQQSFDDDSSVLYDNESPEAFNILESPAADFEKMSTVMSVHNVKVVRRVAGSMM</sequence>
<accession>A0AAD5MZ93</accession>
<gene>
    <name evidence="1" type="ORF">KIN20_014270</name>
</gene>
<evidence type="ECO:0000313" key="1">
    <source>
        <dbReference type="EMBL" id="KAJ1356539.1"/>
    </source>
</evidence>
<name>A0AAD5MZ93_PARTN</name>